<feature type="transmembrane region" description="Helical" evidence="8">
    <location>
        <begin position="302"/>
        <end position="326"/>
    </location>
</feature>
<keyword evidence="2" id="KW-1003">Cell membrane</keyword>
<feature type="transmembrane region" description="Helical" evidence="8">
    <location>
        <begin position="538"/>
        <end position="559"/>
    </location>
</feature>
<evidence type="ECO:0000313" key="10">
    <source>
        <dbReference type="EMBL" id="WNQ10287.1"/>
    </source>
</evidence>
<evidence type="ECO:0000256" key="3">
    <source>
        <dbReference type="ARBA" id="ARBA00022692"/>
    </source>
</evidence>
<sequence length="965" mass="107320">MALFVMILRKMAKNRWLELSLLGGLILSVALVSSMPVYINAVLQRMLVKDLEIRQQAAGEYQGKLWSSVYLTDEGKPEDGGRLLQGVDSYLAKKQDDFRLPVKEYVRERYTETYRLQPADPMKADPSVERNAALTALSGMEDHIRLVDGRLPSQEPVDGVYETLVTEKTLLKFKMVLGVEFRVTDDKDRTILRIKPVGVFDRKDYADLYWASSMSSYESSFFLPFSLFERDLTEGRKLVLRGGVWYYALDYTKLKLGNIDAFTGTAKDVQGYLAGRFSSQSVSAPALGIIEGYFEKEKRLRLMLWSLNVPVMLMLAFYLYMVANLITERQKTEIAVLRSRGAGRWQIMAGGLIEGLVLGAVALAAGPYAGLLLTKALGASNGFLEFVQRAPLDVELNASAYRYALGTVACSILMTLIPMFLATRASIVGHKRQMSRLDKPSFWHRYFIDVFLIAFSVYQLQSFRRRMDDLASMGLDSLDFKVDPLLFFVPALFMLGTGLLLLRLYPWFIRAVYWSGRTFWSPALYSTLIQVGRSSTQYLFIMVFLIMTLAMGAFSASAARTINQNSDNQIRYAAGADVTMKTNWENDAPPPAATEAGGEGAAPPAQAPAPAKRIQYTEPPFAPFGELEGVAQTAKVFVKKNAFANAGKTQAGVQLMGIDTDEFGRTAWLRDNLLDHSFYDYLNLIASDPSAVLISRSLAEEANLKPGDTLRVGWAGLEGASFLVYGIIDYWPGWNPNGASQASGGTTAKAGNAKKRDLPKLVVGHLSYIQNNLALEPYEVWLKLKPGTTSAELYRQLEEKELHPVELTDTKQLLIRQKNDPFQLAINGVLTLGFLISILISFFGFLLYWLLSLSARTLQIGILRAMGLSFPQLAGMLAAEQLLTSGAAVLIGLFTGTLASRLFVPIFKISFNTAQQMLPFQVVFDPRDQLQLYLITGAMILIGLVLLGYMLSRIKIHQAVKLGED</sequence>
<dbReference type="Pfam" id="PF02687">
    <property type="entry name" value="FtsX"/>
    <property type="match status" value="2"/>
</dbReference>
<evidence type="ECO:0000256" key="7">
    <source>
        <dbReference type="SAM" id="MobiDB-lite"/>
    </source>
</evidence>
<evidence type="ECO:0000256" key="8">
    <source>
        <dbReference type="SAM" id="Phobius"/>
    </source>
</evidence>
<evidence type="ECO:0000256" key="2">
    <source>
        <dbReference type="ARBA" id="ARBA00022475"/>
    </source>
</evidence>
<feature type="transmembrane region" description="Helical" evidence="8">
    <location>
        <begin position="485"/>
        <end position="505"/>
    </location>
</feature>
<feature type="transmembrane region" description="Helical" evidence="8">
    <location>
        <begin position="442"/>
        <end position="460"/>
    </location>
</feature>
<organism evidence="10 11">
    <name type="scientific">Paenibacillus aurantius</name>
    <dbReference type="NCBI Taxonomy" id="2918900"/>
    <lineage>
        <taxon>Bacteria</taxon>
        <taxon>Bacillati</taxon>
        <taxon>Bacillota</taxon>
        <taxon>Bacilli</taxon>
        <taxon>Bacillales</taxon>
        <taxon>Paenibacillaceae</taxon>
        <taxon>Paenibacillus</taxon>
    </lineage>
</organism>
<feature type="compositionally biased region" description="Low complexity" evidence="7">
    <location>
        <begin position="593"/>
        <end position="611"/>
    </location>
</feature>
<dbReference type="EMBL" id="CP130318">
    <property type="protein sequence ID" value="WNQ10287.1"/>
    <property type="molecule type" value="Genomic_DNA"/>
</dbReference>
<evidence type="ECO:0000256" key="4">
    <source>
        <dbReference type="ARBA" id="ARBA00022989"/>
    </source>
</evidence>
<feature type="region of interest" description="Disordered" evidence="7">
    <location>
        <begin position="583"/>
        <end position="612"/>
    </location>
</feature>
<feature type="transmembrane region" description="Helical" evidence="8">
    <location>
        <begin position="886"/>
        <end position="910"/>
    </location>
</feature>
<dbReference type="GO" id="GO:0022857">
    <property type="term" value="F:transmembrane transporter activity"/>
    <property type="evidence" value="ECO:0007669"/>
    <property type="project" value="TreeGrafter"/>
</dbReference>
<keyword evidence="3 8" id="KW-0812">Transmembrane</keyword>
<dbReference type="GO" id="GO:0005886">
    <property type="term" value="C:plasma membrane"/>
    <property type="evidence" value="ECO:0007669"/>
    <property type="project" value="UniProtKB-SubCell"/>
</dbReference>
<gene>
    <name evidence="10" type="ORF">MJA45_22105</name>
</gene>
<evidence type="ECO:0000256" key="1">
    <source>
        <dbReference type="ARBA" id="ARBA00004651"/>
    </source>
</evidence>
<dbReference type="KEGG" id="paun:MJA45_22105"/>
<evidence type="ECO:0000313" key="11">
    <source>
        <dbReference type="Proteomes" id="UP001305702"/>
    </source>
</evidence>
<evidence type="ECO:0000256" key="6">
    <source>
        <dbReference type="ARBA" id="ARBA00038076"/>
    </source>
</evidence>
<dbReference type="AlphaFoldDB" id="A0AA96RDY4"/>
<feature type="domain" description="ABC3 transporter permease C-terminal" evidence="9">
    <location>
        <begin position="312"/>
        <end position="424"/>
    </location>
</feature>
<proteinExistence type="inferred from homology"/>
<keyword evidence="5 8" id="KW-0472">Membrane</keyword>
<dbReference type="PANTHER" id="PTHR30572">
    <property type="entry name" value="MEMBRANE COMPONENT OF TRANSPORTER-RELATED"/>
    <property type="match status" value="1"/>
</dbReference>
<reference evidence="10 11" key="1">
    <citation type="submission" date="2022-02" db="EMBL/GenBank/DDBJ databases">
        <title>Paenibacillus sp. MBLB1776 Whole Genome Shotgun Sequencing.</title>
        <authorList>
            <person name="Hwang C.Y."/>
            <person name="Cho E.-S."/>
            <person name="Seo M.-J."/>
        </authorList>
    </citation>
    <scope>NUCLEOTIDE SEQUENCE [LARGE SCALE GENOMIC DNA]</scope>
    <source>
        <strain evidence="10 11">MBLB1776</strain>
    </source>
</reference>
<feature type="transmembrane region" description="Helical" evidence="8">
    <location>
        <begin position="824"/>
        <end position="851"/>
    </location>
</feature>
<dbReference type="InterPro" id="IPR003838">
    <property type="entry name" value="ABC3_permease_C"/>
</dbReference>
<dbReference type="InterPro" id="IPR050250">
    <property type="entry name" value="Macrolide_Exporter_MacB"/>
</dbReference>
<feature type="domain" description="ABC3 transporter permease C-terminal" evidence="9">
    <location>
        <begin position="834"/>
        <end position="955"/>
    </location>
</feature>
<keyword evidence="4 8" id="KW-1133">Transmembrane helix</keyword>
<evidence type="ECO:0000256" key="5">
    <source>
        <dbReference type="ARBA" id="ARBA00023136"/>
    </source>
</evidence>
<feature type="transmembrane region" description="Helical" evidence="8">
    <location>
        <begin position="930"/>
        <end position="951"/>
    </location>
</feature>
<accession>A0AA96RDY4</accession>
<comment type="subcellular location">
    <subcellularLocation>
        <location evidence="1">Cell membrane</location>
        <topology evidence="1">Multi-pass membrane protein</topology>
    </subcellularLocation>
</comment>
<feature type="transmembrane region" description="Helical" evidence="8">
    <location>
        <begin position="347"/>
        <end position="369"/>
    </location>
</feature>
<keyword evidence="11" id="KW-1185">Reference proteome</keyword>
<dbReference type="Proteomes" id="UP001305702">
    <property type="component" value="Chromosome"/>
</dbReference>
<name>A0AA96RDY4_9BACL</name>
<dbReference type="RefSeq" id="WP_315604061.1">
    <property type="nucleotide sequence ID" value="NZ_CP130318.1"/>
</dbReference>
<evidence type="ECO:0000259" key="9">
    <source>
        <dbReference type="Pfam" id="PF02687"/>
    </source>
</evidence>
<feature type="transmembrane region" description="Helical" evidence="8">
    <location>
        <begin position="400"/>
        <end position="421"/>
    </location>
</feature>
<comment type="similarity">
    <text evidence="6">Belongs to the ABC-4 integral membrane protein family.</text>
</comment>
<protein>
    <submittedName>
        <fullName evidence="10">FtsX-like permease family protein</fullName>
    </submittedName>
</protein>
<dbReference type="PANTHER" id="PTHR30572:SF4">
    <property type="entry name" value="ABC TRANSPORTER PERMEASE YTRF"/>
    <property type="match status" value="1"/>
</dbReference>